<feature type="compositionally biased region" description="Pro residues" evidence="1">
    <location>
        <begin position="33"/>
        <end position="56"/>
    </location>
</feature>
<keyword evidence="3" id="KW-1185">Reference proteome</keyword>
<evidence type="ECO:0008006" key="4">
    <source>
        <dbReference type="Google" id="ProtNLM"/>
    </source>
</evidence>
<proteinExistence type="predicted"/>
<comment type="caution">
    <text evidence="2">The sequence shown here is derived from an EMBL/GenBank/DDBJ whole genome shotgun (WGS) entry which is preliminary data.</text>
</comment>
<protein>
    <recommendedName>
        <fullName evidence="4">VCBS repeat-containing protein</fullName>
    </recommendedName>
</protein>
<dbReference type="EMBL" id="JACHHY010000021">
    <property type="protein sequence ID" value="MBB5019857.1"/>
    <property type="molecule type" value="Genomic_DNA"/>
</dbReference>
<feature type="compositionally biased region" description="Polar residues" evidence="1">
    <location>
        <begin position="16"/>
        <end position="28"/>
    </location>
</feature>
<feature type="region of interest" description="Disordered" evidence="1">
    <location>
        <begin position="100"/>
        <end position="121"/>
    </location>
</feature>
<accession>A0A840MRV8</accession>
<gene>
    <name evidence="2" type="ORF">HNQ59_003165</name>
</gene>
<dbReference type="PANTHER" id="PTHR39431:SF1">
    <property type="entry name" value="FRPA_C-RELATED PROTEIN"/>
    <property type="match status" value="1"/>
</dbReference>
<feature type="region of interest" description="Disordered" evidence="1">
    <location>
        <begin position="16"/>
        <end position="69"/>
    </location>
</feature>
<dbReference type="AlphaFoldDB" id="A0A840MRV8"/>
<sequence length="343" mass="37940">MRIANANVALVAQSQLQTRHTTQESLRSWTGPRPEPQRPNIPPQRPRIESAPPPDPAQRTRGRLIDDDELRETDPKLYLLKLAIESMTGKKIQMFRVPNQEQPATGNSGSGSEGNVQPQPNWGAEYAYRETYYERESLSFSMNATVKTEDGKTLNVGFSFEMEREFYYESSIRLQLGNAAQRKDPLVINLDVPAAKLTDQKMPLDLDSDGRSEKVATLAPGSGYLALDKNGDGKINNGKELFGAATGDGFSELRDYDNDHNQWIDEGDTIFNKLRVWLIGADGKSALLNLKETGIGAIFLGKVDSAYALNGQQNQNLGQLKSTGFYLSDKGKAGTIQQVDLTI</sequence>
<reference evidence="2 3" key="1">
    <citation type="submission" date="2020-08" db="EMBL/GenBank/DDBJ databases">
        <title>Genomic Encyclopedia of Type Strains, Phase IV (KMG-IV): sequencing the most valuable type-strain genomes for metagenomic binning, comparative biology and taxonomic classification.</title>
        <authorList>
            <person name="Goeker M."/>
        </authorList>
    </citation>
    <scope>NUCLEOTIDE SEQUENCE [LARGE SCALE GENOMIC DNA]</scope>
    <source>
        <strain evidence="2 3">DSM 27165</strain>
    </source>
</reference>
<evidence type="ECO:0000256" key="1">
    <source>
        <dbReference type="SAM" id="MobiDB-lite"/>
    </source>
</evidence>
<name>A0A840MRV8_9PROT</name>
<dbReference type="Proteomes" id="UP000575898">
    <property type="component" value="Unassembled WGS sequence"/>
</dbReference>
<organism evidence="2 3">
    <name type="scientific">Chitinivorax tropicus</name>
    <dbReference type="NCBI Taxonomy" id="714531"/>
    <lineage>
        <taxon>Bacteria</taxon>
        <taxon>Pseudomonadati</taxon>
        <taxon>Pseudomonadota</taxon>
        <taxon>Betaproteobacteria</taxon>
        <taxon>Chitinivorax</taxon>
    </lineage>
</organism>
<evidence type="ECO:0000313" key="2">
    <source>
        <dbReference type="EMBL" id="MBB5019857.1"/>
    </source>
</evidence>
<evidence type="ECO:0000313" key="3">
    <source>
        <dbReference type="Proteomes" id="UP000575898"/>
    </source>
</evidence>
<dbReference type="RefSeq" id="WP_184041281.1">
    <property type="nucleotide sequence ID" value="NZ_JACHHY010000021.1"/>
</dbReference>
<dbReference type="PANTHER" id="PTHR39431">
    <property type="entry name" value="FRPA/C-RELATED PROTEIN"/>
    <property type="match status" value="1"/>
</dbReference>